<proteinExistence type="predicted"/>
<dbReference type="SUPFAM" id="SSF51735">
    <property type="entry name" value="NAD(P)-binding Rossmann-fold domains"/>
    <property type="match status" value="1"/>
</dbReference>
<keyword evidence="2" id="KW-1185">Reference proteome</keyword>
<reference evidence="1" key="1">
    <citation type="submission" date="2021-05" db="EMBL/GenBank/DDBJ databases">
        <title>A free-living protist that lacks canonical eukaryotic 1 DNA replication and segregation systems.</title>
        <authorList>
            <person name="Salas-Leiva D.E."/>
            <person name="Tromer E.C."/>
            <person name="Curtis B.A."/>
            <person name="Jerlstrom-Hultqvist J."/>
            <person name="Kolisko M."/>
            <person name="Yi Z."/>
            <person name="Salas-Leiva J.S."/>
            <person name="Gallot-Lavallee L."/>
            <person name="Kops G.J.P.L."/>
            <person name="Archibald J.M."/>
            <person name="Simpson A.G.B."/>
            <person name="Roger A.J."/>
        </authorList>
    </citation>
    <scope>NUCLEOTIDE SEQUENCE</scope>
    <source>
        <strain evidence="1">BICM</strain>
    </source>
</reference>
<evidence type="ECO:0000313" key="2">
    <source>
        <dbReference type="Proteomes" id="UP000717585"/>
    </source>
</evidence>
<name>A0A8J6DYG8_9EUKA</name>
<accession>A0A8J6DYG8</accession>
<dbReference type="InterPro" id="IPR036291">
    <property type="entry name" value="NAD(P)-bd_dom_sf"/>
</dbReference>
<comment type="caution">
    <text evidence="1">The sequence shown here is derived from an EMBL/GenBank/DDBJ whole genome shotgun (WGS) entry which is preliminary data.</text>
</comment>
<dbReference type="Proteomes" id="UP000717585">
    <property type="component" value="Unassembled WGS sequence"/>
</dbReference>
<dbReference type="AlphaFoldDB" id="A0A8J6DYG8"/>
<protein>
    <submittedName>
        <fullName evidence="1">Uncharacterized protein</fullName>
    </submittedName>
</protein>
<sequence length="265" mass="28754">MPLNADRIAIEALEHAIVSTMSDPVKNALEVREATIDGLCDAASAIAERYCAQVERTGNRLLFSQPPVVGIIGFGELGHAIFQCLRPLGKFRFLISTRTVTPAIKVLGKSDDVRICGDNDLVVLGARIVFVCTPRVQLLDVYPAVGTRLRELRDRFLVEQGITLMPLVELTEFSPADCASIAFLPPPPILYAAAAVPRTRVDKLLGVEDDTGLAQLTPHTPSDVFDGYMRETVTTMWAAAAMDVCDDDLGAVDVLDGLCMHYIGE</sequence>
<evidence type="ECO:0000313" key="1">
    <source>
        <dbReference type="EMBL" id="KAG9392214.1"/>
    </source>
</evidence>
<organism evidence="1 2">
    <name type="scientific">Carpediemonas membranifera</name>
    <dbReference type="NCBI Taxonomy" id="201153"/>
    <lineage>
        <taxon>Eukaryota</taxon>
        <taxon>Metamonada</taxon>
        <taxon>Carpediemonas-like organisms</taxon>
        <taxon>Carpediemonas</taxon>
    </lineage>
</organism>
<dbReference type="Gene3D" id="3.40.50.720">
    <property type="entry name" value="NAD(P)-binding Rossmann-like Domain"/>
    <property type="match status" value="1"/>
</dbReference>
<dbReference type="EMBL" id="JAHDYR010000038">
    <property type="protein sequence ID" value="KAG9392214.1"/>
    <property type="molecule type" value="Genomic_DNA"/>
</dbReference>
<gene>
    <name evidence="1" type="ORF">J8273_5197</name>
</gene>